<protein>
    <submittedName>
        <fullName evidence="2">GyrI-like domain-containing protein</fullName>
    </submittedName>
</protein>
<keyword evidence="3" id="KW-1185">Reference proteome</keyword>
<evidence type="ECO:0000313" key="3">
    <source>
        <dbReference type="Proteomes" id="UP000460549"/>
    </source>
</evidence>
<dbReference type="SMART" id="SM00871">
    <property type="entry name" value="AraC_E_bind"/>
    <property type="match status" value="1"/>
</dbReference>
<organism evidence="2 3">
    <name type="scientific">Bullifex porci</name>
    <dbReference type="NCBI Taxonomy" id="2606638"/>
    <lineage>
        <taxon>Bacteria</taxon>
        <taxon>Pseudomonadati</taxon>
        <taxon>Spirochaetota</taxon>
        <taxon>Spirochaetia</taxon>
        <taxon>Spirochaetales</taxon>
        <taxon>Spirochaetaceae</taxon>
        <taxon>Bullifex</taxon>
    </lineage>
</organism>
<dbReference type="AlphaFoldDB" id="A0A7X2TSA7"/>
<dbReference type="InterPro" id="IPR053182">
    <property type="entry name" value="YobU-like_regulator"/>
</dbReference>
<dbReference type="InterPro" id="IPR010499">
    <property type="entry name" value="AraC_E-bd"/>
</dbReference>
<evidence type="ECO:0000313" key="2">
    <source>
        <dbReference type="EMBL" id="MSU06728.1"/>
    </source>
</evidence>
<dbReference type="PANTHER" id="PTHR36444">
    <property type="entry name" value="TRANSCRIPTIONAL REGULATOR PROTEIN YOBU-RELATED"/>
    <property type="match status" value="1"/>
</dbReference>
<dbReference type="InterPro" id="IPR029441">
    <property type="entry name" value="Cass2"/>
</dbReference>
<proteinExistence type="predicted"/>
<dbReference type="InterPro" id="IPR011256">
    <property type="entry name" value="Reg_factor_effector_dom_sf"/>
</dbReference>
<dbReference type="RefSeq" id="WP_154425815.1">
    <property type="nucleotide sequence ID" value="NZ_VUNN01000016.1"/>
</dbReference>
<dbReference type="Proteomes" id="UP000460549">
    <property type="component" value="Unassembled WGS sequence"/>
</dbReference>
<feature type="domain" description="AraC effector-binding" evidence="1">
    <location>
        <begin position="1"/>
        <end position="165"/>
    </location>
</feature>
<reference evidence="2 3" key="1">
    <citation type="submission" date="2019-08" db="EMBL/GenBank/DDBJ databases">
        <title>In-depth cultivation of the pig gut microbiome towards novel bacterial diversity and tailored functional studies.</title>
        <authorList>
            <person name="Wylensek D."/>
            <person name="Hitch T.C.A."/>
            <person name="Clavel T."/>
        </authorList>
    </citation>
    <scope>NUCLEOTIDE SEQUENCE [LARGE SCALE GENOMIC DNA]</scope>
    <source>
        <strain evidence="2 3">NM-380-WT-3C1</strain>
    </source>
</reference>
<accession>A0A7X2TSA7</accession>
<gene>
    <name evidence="2" type="ORF">FYJ80_08060</name>
</gene>
<sequence length="170" mass="19722">MNVKYEYKSAMTFIGFSTSISPKEGYIKCPEFWDKEYSQKYSRLWQTMKPETQDEKAILENGIGMFAICDEKDGFFEYWIAGLYKGAEVPEGFKLYTFPESEWAMFSTKGPLPNSLQELNTKVWQEWYPNEGQKHMGNGNAMLEVYSAGNMQSPDYECGIWVPICRTKVN</sequence>
<dbReference type="Pfam" id="PF14526">
    <property type="entry name" value="Cass2"/>
    <property type="match status" value="1"/>
</dbReference>
<dbReference type="Gene3D" id="3.20.80.10">
    <property type="entry name" value="Regulatory factor, effector binding domain"/>
    <property type="match status" value="1"/>
</dbReference>
<dbReference type="PANTHER" id="PTHR36444:SF3">
    <property type="entry name" value="TRANSCRIPTIONAL ACTIVATOR, PUTATIVE-RELATED"/>
    <property type="match status" value="1"/>
</dbReference>
<dbReference type="SUPFAM" id="SSF55136">
    <property type="entry name" value="Probable bacterial effector-binding domain"/>
    <property type="match status" value="1"/>
</dbReference>
<evidence type="ECO:0000259" key="1">
    <source>
        <dbReference type="SMART" id="SM00871"/>
    </source>
</evidence>
<comment type="caution">
    <text evidence="2">The sequence shown here is derived from an EMBL/GenBank/DDBJ whole genome shotgun (WGS) entry which is preliminary data.</text>
</comment>
<name>A0A7X2TSA7_9SPIO</name>
<dbReference type="EMBL" id="VUNN01000016">
    <property type="protein sequence ID" value="MSU06728.1"/>
    <property type="molecule type" value="Genomic_DNA"/>
</dbReference>